<organism evidence="1">
    <name type="scientific">viral metagenome</name>
    <dbReference type="NCBI Taxonomy" id="1070528"/>
    <lineage>
        <taxon>unclassified sequences</taxon>
        <taxon>metagenomes</taxon>
        <taxon>organismal metagenomes</taxon>
    </lineage>
</organism>
<name>A0A6C0KF54_9ZZZZ</name>
<reference evidence="1" key="1">
    <citation type="journal article" date="2020" name="Nature">
        <title>Giant virus diversity and host interactions through global metagenomics.</title>
        <authorList>
            <person name="Schulz F."/>
            <person name="Roux S."/>
            <person name="Paez-Espino D."/>
            <person name="Jungbluth S."/>
            <person name="Walsh D.A."/>
            <person name="Denef V.J."/>
            <person name="McMahon K.D."/>
            <person name="Konstantinidis K.T."/>
            <person name="Eloe-Fadrosh E.A."/>
            <person name="Kyrpides N.C."/>
            <person name="Woyke T."/>
        </authorList>
    </citation>
    <scope>NUCLEOTIDE SEQUENCE</scope>
    <source>
        <strain evidence="1">GVMAG-S-3300010158-109</strain>
    </source>
</reference>
<accession>A0A6C0KF54</accession>
<evidence type="ECO:0000313" key="1">
    <source>
        <dbReference type="EMBL" id="QHU15831.1"/>
    </source>
</evidence>
<sequence length="47" mass="5622">MFENIIDLSIKAYQSRNINDEHELNHIFEMYTGRQGGQKRISRVIKQ</sequence>
<dbReference type="AlphaFoldDB" id="A0A6C0KF54"/>
<dbReference type="EMBL" id="MN740868">
    <property type="protein sequence ID" value="QHU15831.1"/>
    <property type="molecule type" value="Genomic_DNA"/>
</dbReference>
<protein>
    <submittedName>
        <fullName evidence="1">Uncharacterized protein</fullName>
    </submittedName>
</protein>
<proteinExistence type="predicted"/>